<organism evidence="10 11">
    <name type="scientific">Tetrabaena socialis</name>
    <dbReference type="NCBI Taxonomy" id="47790"/>
    <lineage>
        <taxon>Eukaryota</taxon>
        <taxon>Viridiplantae</taxon>
        <taxon>Chlorophyta</taxon>
        <taxon>core chlorophytes</taxon>
        <taxon>Chlorophyceae</taxon>
        <taxon>CS clade</taxon>
        <taxon>Chlamydomonadales</taxon>
        <taxon>Tetrabaenaceae</taxon>
        <taxon>Tetrabaena</taxon>
    </lineage>
</organism>
<keyword evidence="5" id="KW-1133">Transmembrane helix</keyword>
<evidence type="ECO:0000256" key="6">
    <source>
        <dbReference type="ARBA" id="ARBA00023128"/>
    </source>
</evidence>
<dbReference type="InterPro" id="IPR023395">
    <property type="entry name" value="MCP_dom_sf"/>
</dbReference>
<dbReference type="GO" id="GO:0022857">
    <property type="term" value="F:transmembrane transporter activity"/>
    <property type="evidence" value="ECO:0007669"/>
    <property type="project" value="TreeGrafter"/>
</dbReference>
<dbReference type="PANTHER" id="PTHR45678">
    <property type="entry name" value="MITOCHONDRIAL 2-OXODICARBOXYLATE CARRIER 1-RELATED"/>
    <property type="match status" value="1"/>
</dbReference>
<keyword evidence="9" id="KW-0813">Transport</keyword>
<dbReference type="Proteomes" id="UP000236333">
    <property type="component" value="Unassembled WGS sequence"/>
</dbReference>
<accession>A0A2J7ZR46</accession>
<keyword evidence="6" id="KW-0496">Mitochondrion</keyword>
<dbReference type="AlphaFoldDB" id="A0A2J7ZR46"/>
<dbReference type="Gene3D" id="1.50.40.10">
    <property type="entry name" value="Mitochondrial carrier domain"/>
    <property type="match status" value="1"/>
</dbReference>
<evidence type="ECO:0000256" key="3">
    <source>
        <dbReference type="ARBA" id="ARBA00022692"/>
    </source>
</evidence>
<sequence length="118" mass="12239">MVHVATSDGKEEKGKGRMLIDASAGAIAGCIARFITGPLDVIKIRFQVQLEPIMGAGTGGPSKYTGFGQALTTIVREEGVQAAPSAAITFAAYDALLAWLLVLAGEQQQRAAAAAEHK</sequence>
<comment type="subcellular location">
    <subcellularLocation>
        <location evidence="1">Mitochondrion inner membrane</location>
        <topology evidence="1">Multi-pass membrane protein</topology>
    </subcellularLocation>
</comment>
<keyword evidence="7 8" id="KW-0472">Membrane</keyword>
<dbReference type="OrthoDB" id="18574at2759"/>
<evidence type="ECO:0000256" key="8">
    <source>
        <dbReference type="PROSITE-ProRule" id="PRU00282"/>
    </source>
</evidence>
<comment type="similarity">
    <text evidence="2 9">Belongs to the mitochondrial carrier (TC 2.A.29) family.</text>
</comment>
<evidence type="ECO:0000256" key="5">
    <source>
        <dbReference type="ARBA" id="ARBA00022989"/>
    </source>
</evidence>
<evidence type="ECO:0000256" key="9">
    <source>
        <dbReference type="RuleBase" id="RU000488"/>
    </source>
</evidence>
<comment type="caution">
    <text evidence="10">The sequence shown here is derived from an EMBL/GenBank/DDBJ whole genome shotgun (WGS) entry which is preliminary data.</text>
</comment>
<evidence type="ECO:0000256" key="1">
    <source>
        <dbReference type="ARBA" id="ARBA00004448"/>
    </source>
</evidence>
<keyword evidence="3 8" id="KW-0812">Transmembrane</keyword>
<evidence type="ECO:0000256" key="7">
    <source>
        <dbReference type="ARBA" id="ARBA00023136"/>
    </source>
</evidence>
<keyword evidence="11" id="KW-1185">Reference proteome</keyword>
<dbReference type="GO" id="GO:0005743">
    <property type="term" value="C:mitochondrial inner membrane"/>
    <property type="evidence" value="ECO:0007669"/>
    <property type="project" value="UniProtKB-SubCell"/>
</dbReference>
<dbReference type="InterPro" id="IPR051028">
    <property type="entry name" value="Mito_Solute_Carrier"/>
</dbReference>
<evidence type="ECO:0000313" key="11">
    <source>
        <dbReference type="Proteomes" id="UP000236333"/>
    </source>
</evidence>
<dbReference type="EMBL" id="PGGS01000605">
    <property type="protein sequence ID" value="PNH02737.1"/>
    <property type="molecule type" value="Genomic_DNA"/>
</dbReference>
<evidence type="ECO:0000256" key="2">
    <source>
        <dbReference type="ARBA" id="ARBA00006375"/>
    </source>
</evidence>
<dbReference type="Pfam" id="PF00153">
    <property type="entry name" value="Mito_carr"/>
    <property type="match status" value="1"/>
</dbReference>
<gene>
    <name evidence="10" type="ORF">TSOC_011263</name>
</gene>
<dbReference type="PANTHER" id="PTHR45678:SF9">
    <property type="entry name" value="CALCIUM-BINDING MITOCHONDRIAL CARRIER PROTEIN ARALAR1"/>
    <property type="match status" value="1"/>
</dbReference>
<keyword evidence="4" id="KW-0999">Mitochondrion inner membrane</keyword>
<dbReference type="InterPro" id="IPR018108">
    <property type="entry name" value="MCP_transmembrane"/>
</dbReference>
<protein>
    <submittedName>
        <fullName evidence="10">Putative mitochondrial thiamine pyrophosphate carrier</fullName>
    </submittedName>
</protein>
<dbReference type="PROSITE" id="PS50920">
    <property type="entry name" value="SOLCAR"/>
    <property type="match status" value="1"/>
</dbReference>
<evidence type="ECO:0000256" key="4">
    <source>
        <dbReference type="ARBA" id="ARBA00022792"/>
    </source>
</evidence>
<name>A0A2J7ZR46_9CHLO</name>
<reference evidence="10 11" key="1">
    <citation type="journal article" date="2017" name="Mol. Biol. Evol.">
        <title>The 4-celled Tetrabaena socialis nuclear genome reveals the essential components for genetic control of cell number at the origin of multicellularity in the volvocine lineage.</title>
        <authorList>
            <person name="Featherston J."/>
            <person name="Arakaki Y."/>
            <person name="Hanschen E.R."/>
            <person name="Ferris P.J."/>
            <person name="Michod R.E."/>
            <person name="Olson B.J.S.C."/>
            <person name="Nozaki H."/>
            <person name="Durand P.M."/>
        </authorList>
    </citation>
    <scope>NUCLEOTIDE SEQUENCE [LARGE SCALE GENOMIC DNA]</scope>
    <source>
        <strain evidence="10 11">NIES-571</strain>
    </source>
</reference>
<evidence type="ECO:0000313" key="10">
    <source>
        <dbReference type="EMBL" id="PNH02737.1"/>
    </source>
</evidence>
<proteinExistence type="inferred from homology"/>
<feature type="repeat" description="Solcar" evidence="8">
    <location>
        <begin position="16"/>
        <end position="111"/>
    </location>
</feature>
<dbReference type="SUPFAM" id="SSF103506">
    <property type="entry name" value="Mitochondrial carrier"/>
    <property type="match status" value="1"/>
</dbReference>